<dbReference type="GeneID" id="118410870"/>
<feature type="compositionally biased region" description="Polar residues" evidence="1">
    <location>
        <begin position="1267"/>
        <end position="1280"/>
    </location>
</feature>
<feature type="region of interest" description="Disordered" evidence="1">
    <location>
        <begin position="1702"/>
        <end position="1731"/>
    </location>
</feature>
<feature type="region of interest" description="Disordered" evidence="1">
    <location>
        <begin position="55"/>
        <end position="175"/>
    </location>
</feature>
<feature type="compositionally biased region" description="Basic residues" evidence="1">
    <location>
        <begin position="613"/>
        <end position="629"/>
    </location>
</feature>
<feature type="compositionally biased region" description="Polar residues" evidence="1">
    <location>
        <begin position="706"/>
        <end position="741"/>
    </location>
</feature>
<dbReference type="RefSeq" id="XP_035668632.1">
    <property type="nucleotide sequence ID" value="XM_035812739.1"/>
</dbReference>
<feature type="compositionally biased region" description="Basic and acidic residues" evidence="1">
    <location>
        <begin position="595"/>
        <end position="612"/>
    </location>
</feature>
<evidence type="ECO:0000313" key="3">
    <source>
        <dbReference type="RefSeq" id="XP_035668632.1"/>
    </source>
</evidence>
<feature type="region of interest" description="Disordered" evidence="1">
    <location>
        <begin position="14"/>
        <end position="40"/>
    </location>
</feature>
<feature type="compositionally biased region" description="Polar residues" evidence="1">
    <location>
        <begin position="1722"/>
        <end position="1731"/>
    </location>
</feature>
<feature type="compositionally biased region" description="Polar residues" evidence="1">
    <location>
        <begin position="1195"/>
        <end position="1207"/>
    </location>
</feature>
<reference evidence="2" key="1">
    <citation type="journal article" date="2020" name="Nat. Ecol. Evol.">
        <title>Deeply conserved synteny resolves early events in vertebrate evolution.</title>
        <authorList>
            <person name="Simakov O."/>
            <person name="Marletaz F."/>
            <person name="Yue J.X."/>
            <person name="O'Connell B."/>
            <person name="Jenkins J."/>
            <person name="Brandt A."/>
            <person name="Calef R."/>
            <person name="Tung C.H."/>
            <person name="Huang T.K."/>
            <person name="Schmutz J."/>
            <person name="Satoh N."/>
            <person name="Yu J.K."/>
            <person name="Putnam N.H."/>
            <person name="Green R.E."/>
            <person name="Rokhsar D.S."/>
        </authorList>
    </citation>
    <scope>NUCLEOTIDE SEQUENCE [LARGE SCALE GENOMIC DNA]</scope>
    <source>
        <strain evidence="2">S238N-H82</strain>
    </source>
</reference>
<feature type="compositionally biased region" description="Polar residues" evidence="1">
    <location>
        <begin position="1432"/>
        <end position="1475"/>
    </location>
</feature>
<feature type="region of interest" description="Disordered" evidence="1">
    <location>
        <begin position="1432"/>
        <end position="1485"/>
    </location>
</feature>
<feature type="compositionally biased region" description="Polar residues" evidence="1">
    <location>
        <begin position="679"/>
        <end position="698"/>
    </location>
</feature>
<feature type="region of interest" description="Disordered" evidence="1">
    <location>
        <begin position="1189"/>
        <end position="1208"/>
    </location>
</feature>
<gene>
    <name evidence="3" type="primary">LOC118410870</name>
</gene>
<feature type="region of interest" description="Disordered" evidence="1">
    <location>
        <begin position="1232"/>
        <end position="1304"/>
    </location>
</feature>
<evidence type="ECO:0000256" key="1">
    <source>
        <dbReference type="SAM" id="MobiDB-lite"/>
    </source>
</evidence>
<feature type="compositionally biased region" description="Basic and acidic residues" evidence="1">
    <location>
        <begin position="15"/>
        <end position="32"/>
    </location>
</feature>
<name>A0A9J7KQZ3_BRAFL</name>
<feature type="region of interest" description="Disordered" evidence="1">
    <location>
        <begin position="484"/>
        <end position="763"/>
    </location>
</feature>
<feature type="region of interest" description="Disordered" evidence="1">
    <location>
        <begin position="1506"/>
        <end position="1527"/>
    </location>
</feature>
<feature type="compositionally biased region" description="Basic residues" evidence="1">
    <location>
        <begin position="520"/>
        <end position="538"/>
    </location>
</feature>
<feature type="compositionally biased region" description="Basic and acidic residues" evidence="1">
    <location>
        <begin position="558"/>
        <end position="582"/>
    </location>
</feature>
<dbReference type="Proteomes" id="UP000001554">
    <property type="component" value="Chromosome 3"/>
</dbReference>
<evidence type="ECO:0000313" key="2">
    <source>
        <dbReference type="Proteomes" id="UP000001554"/>
    </source>
</evidence>
<reference evidence="3" key="2">
    <citation type="submission" date="2025-08" db="UniProtKB">
        <authorList>
            <consortium name="RefSeq"/>
        </authorList>
    </citation>
    <scope>IDENTIFICATION</scope>
    <source>
        <strain evidence="3">S238N-H82</strain>
        <tissue evidence="3">Testes</tissue>
    </source>
</reference>
<feature type="region of interest" description="Disordered" evidence="1">
    <location>
        <begin position="271"/>
        <end position="293"/>
    </location>
</feature>
<protein>
    <submittedName>
        <fullName evidence="3">Uncharacterized protein LOC118410870</fullName>
    </submittedName>
</protein>
<sequence>MPQLMKVMMPTMQAHAEKGRMEHQTAGRKEQEWLSAGAKEQEYFSDRHKRLLWHLQSKQAKGQHMSKKELNSLKWLKKRQRRATQMERQKLQVQEQRSTRSRKDQRQSEERRGMKRGSRERYLPDQRKVSKQSPSRQVARLERVGGQQRKRRDSGREEQQPVEDGQSEARHSKSHQLAVDVEKMLLQKEWERLAGERKALDYELALREAAVQEHVFQMQHAVYTHKVTREVTQVTQHSKHLPLEAGTHGDHSEQLMSANHDVDYRHVQVTSESSSLSGDRSHKHFPGDPHLDDRSLLPYDHKRLHGDPVLDDRSLIPYDQDHGRFHTDLLHGDSSLMCPDDTAPRDWSPERDAKIPYYRRQPQYEEDWQGRSYSFKSDEEDEFLHDPYRRDALADRYGEPYRPKQAVGSYRDDPPFLVPGSLPYDNSVFSAEPPPDIRDAPYIRNDRRQEQTLRQASHVDFVRSLQPGQSPYYDLDEFGWPVAPSPHEGYKSPPVVPGFHGNLRHGNRQSQGHSQMPGKMKNKAGKRNKSRRDQHRNPRSNSQSWGRDPRSNSQNQGRDPRSNSQGRDHRSSSQSFDRDHRSNSQSFDTNQRSNNRREDQRSSSESQWERNNRSSRRGQGRDHRSRSQSRGRDSRSNSQSQGRDSRSNSQSQSRDSRSNSQSQGRDSRSNSQGQGISGDHSSISQRQGGHRFTQSFDPGQSRDRSQYNSQPGQNNIQQKPAQTGRNSQNSAKRQRSGSPSPRGTKKGPGEMGAPKCPPKQQQTVDTQMWPLQAPGTVMQQNVQIPNSQAMQSQDFGLIQDNQTMQSQDFGQIQDNQTMQSQDFGQIQDNQTMQSQDFGQIQDNQTMQSQDFGQIQDNQTMQSQDFGQIQDNQTMQSQDFGQIQDNQTMQSQDFGQIQDNQTMQSQVFGQLPTKEATRPQEISQRVQSSWHDDCLEGDFLDFGKESAVSFQGSIQQTVLPAASATRETSTFSGGDVGLLSPTGKTTDRPESEQVACLPPVVIPPGLSFTEKLLVVVETFGPITKQEVQKRLPKFELEVKKEVVNRRRTYDDLLIDQLGDSIPEQHRWKLKLLRRIIVDTMSQTTPEGREKVSWLCHQLLPQEGIELTDEVLKALMAKRMLVNPLLKPMVITGMGAGIGTTAKRSRKSVVTAYLQQQGIRPTEETVRDIVQNEQMVDKILKTLGHQQQLFGAEAEASQDTHQGAGVSQGTHKDTLLGATVNTAVSQAGILPSEGNAALSSNRESQPLPCLSSERTGPECMPNEEKGGNTALSSNRESQSLPGPSSERKGPKKGPRRMPNEERGGTLILTPFAQKLAAFVEKTYGKEKKIKIVNRINTFEEELKGNAEFFWKRGQNNDKMIEQLAERLQLPHGSVWKLQLLRRVSVDCLPKKTVPARERILEMCQHVLFDEGIKVTDEIFKVILAIVPRHLQGSLATTTRDPTSSVASIRESSGLTSGKPTSFVENLRESSGMTSGNPTPFVENLRESSGMTTGYPIPFAEETLEIVPSTSTGGNMALPSNREPQSLPSSSLQGPIYDGPMPKELRGGTLILTPFAQKLVAFVKKTYGKKIETRVVDRINTFEEERKGNPDFFWTRIQNNDMVIKQIAERRNLPPESFWKLQLLRRVTMDCLPKTNLPQRVLQMCQHLLFNEGVAVTDEIFKVIVTRISKNPQPPTPFVENLQDSSAMTTGYSIPFVKGEMLRTVPSTSTGGQSSSTSTGGQSSVPNTHSQTLEQVSDKHQMVVAYLMSMGVHVTTEAVEGILQNQQALDSIERIFWTPIQDRQLVQEYLQMINIPVTPDAVNKIMENPELMRRIKNTLGAPGANVGPPGTSRGGQ</sequence>
<feature type="compositionally biased region" description="Polar residues" evidence="1">
    <location>
        <begin position="539"/>
        <end position="557"/>
    </location>
</feature>
<feature type="compositionally biased region" description="Low complexity" evidence="1">
    <location>
        <begin position="1704"/>
        <end position="1721"/>
    </location>
</feature>
<feature type="compositionally biased region" description="Basic and acidic residues" evidence="1">
    <location>
        <begin position="97"/>
        <end position="128"/>
    </location>
</feature>
<organism evidence="2 3">
    <name type="scientific">Branchiostoma floridae</name>
    <name type="common">Florida lancelet</name>
    <name type="synonym">Amphioxus</name>
    <dbReference type="NCBI Taxonomy" id="7739"/>
    <lineage>
        <taxon>Eukaryota</taxon>
        <taxon>Metazoa</taxon>
        <taxon>Chordata</taxon>
        <taxon>Cephalochordata</taxon>
        <taxon>Leptocardii</taxon>
        <taxon>Amphioxiformes</taxon>
        <taxon>Branchiostomatidae</taxon>
        <taxon>Branchiostoma</taxon>
    </lineage>
</organism>
<accession>A0A9J7KQZ3</accession>
<feature type="compositionally biased region" description="Low complexity" evidence="1">
    <location>
        <begin position="636"/>
        <end position="674"/>
    </location>
</feature>
<dbReference type="PANTHER" id="PTHR36495">
    <property type="match status" value="1"/>
</dbReference>
<keyword evidence="2" id="KW-1185">Reference proteome</keyword>
<dbReference type="OrthoDB" id="7383028at2759"/>
<dbReference type="PANTHER" id="PTHR36495:SF2">
    <property type="match status" value="1"/>
</dbReference>
<dbReference type="KEGG" id="bfo:118410870"/>
<proteinExistence type="predicted"/>
<feature type="region of interest" description="Disordered" evidence="1">
    <location>
        <begin position="963"/>
        <end position="990"/>
    </location>
</feature>